<dbReference type="Pfam" id="PF02872">
    <property type="entry name" value="5_nucleotid_C"/>
    <property type="match status" value="1"/>
</dbReference>
<dbReference type="PROSITE" id="PS00786">
    <property type="entry name" value="5_NUCLEOTIDASE_2"/>
    <property type="match status" value="1"/>
</dbReference>
<dbReference type="InterPro" id="IPR006179">
    <property type="entry name" value="5_nucleotidase/apyrase"/>
</dbReference>
<evidence type="ECO:0000256" key="2">
    <source>
        <dbReference type="RuleBase" id="RU362119"/>
    </source>
</evidence>
<organism evidence="5 6">
    <name type="scientific">Egicoccus halophilus</name>
    <dbReference type="NCBI Taxonomy" id="1670830"/>
    <lineage>
        <taxon>Bacteria</taxon>
        <taxon>Bacillati</taxon>
        <taxon>Actinomycetota</taxon>
        <taxon>Nitriliruptoria</taxon>
        <taxon>Egicoccales</taxon>
        <taxon>Egicoccaceae</taxon>
        <taxon>Egicoccus</taxon>
    </lineage>
</organism>
<protein>
    <submittedName>
        <fullName evidence="5">Multifunctional 2',3'-cyclic-nucleotide 2'-phosphodiesterase/5'-nucleotidase/3'-nucleotidase</fullName>
    </submittedName>
</protein>
<dbReference type="Gene3D" id="3.90.780.10">
    <property type="entry name" value="5'-Nucleotidase, C-terminal domain"/>
    <property type="match status" value="1"/>
</dbReference>
<keyword evidence="2" id="KW-0547">Nucleotide-binding</keyword>
<dbReference type="PRINTS" id="PR01607">
    <property type="entry name" value="APYRASEFAMLY"/>
</dbReference>
<feature type="domain" description="5'-Nucleotidase C-terminal" evidence="4">
    <location>
        <begin position="371"/>
        <end position="546"/>
    </location>
</feature>
<keyword evidence="2" id="KW-0378">Hydrolase</keyword>
<dbReference type="Gene3D" id="3.60.21.10">
    <property type="match status" value="1"/>
</dbReference>
<feature type="chain" id="PRO_5035337707" evidence="2">
    <location>
        <begin position="30"/>
        <end position="597"/>
    </location>
</feature>
<dbReference type="InterPro" id="IPR006146">
    <property type="entry name" value="5'-Nucleotdase_CS"/>
</dbReference>
<dbReference type="AlphaFoldDB" id="A0A8J3AB35"/>
<dbReference type="GO" id="GO:0009166">
    <property type="term" value="P:nucleotide catabolic process"/>
    <property type="evidence" value="ECO:0007669"/>
    <property type="project" value="InterPro"/>
</dbReference>
<feature type="domain" description="Calcineurin-like phosphoesterase" evidence="3">
    <location>
        <begin position="45"/>
        <end position="285"/>
    </location>
</feature>
<dbReference type="RefSeq" id="WP_165404045.1">
    <property type="nucleotide sequence ID" value="NZ_BMHA01000018.1"/>
</dbReference>
<dbReference type="GO" id="GO:0000166">
    <property type="term" value="F:nucleotide binding"/>
    <property type="evidence" value="ECO:0007669"/>
    <property type="project" value="UniProtKB-KW"/>
</dbReference>
<dbReference type="SUPFAM" id="SSF55816">
    <property type="entry name" value="5'-nucleotidase (syn. UDP-sugar hydrolase), C-terminal domain"/>
    <property type="match status" value="1"/>
</dbReference>
<evidence type="ECO:0000259" key="3">
    <source>
        <dbReference type="Pfam" id="PF00149"/>
    </source>
</evidence>
<dbReference type="EMBL" id="BMHA01000018">
    <property type="protein sequence ID" value="GGI09753.1"/>
    <property type="molecule type" value="Genomic_DNA"/>
</dbReference>
<feature type="signal peptide" evidence="2">
    <location>
        <begin position="1"/>
        <end position="29"/>
    </location>
</feature>
<evidence type="ECO:0000313" key="6">
    <source>
        <dbReference type="Proteomes" id="UP000650511"/>
    </source>
</evidence>
<dbReference type="InterPro" id="IPR029052">
    <property type="entry name" value="Metallo-depent_PP-like"/>
</dbReference>
<reference evidence="5" key="2">
    <citation type="submission" date="2020-09" db="EMBL/GenBank/DDBJ databases">
        <authorList>
            <person name="Sun Q."/>
            <person name="Zhou Y."/>
        </authorList>
    </citation>
    <scope>NUCLEOTIDE SEQUENCE</scope>
    <source>
        <strain evidence="5">CGMCC 1.14988</strain>
    </source>
</reference>
<gene>
    <name evidence="5" type="ORF">GCM10011354_35640</name>
</gene>
<dbReference type="InterPro" id="IPR004843">
    <property type="entry name" value="Calcineurin-like_PHP"/>
</dbReference>
<proteinExistence type="inferred from homology"/>
<reference evidence="5" key="1">
    <citation type="journal article" date="2014" name="Int. J. Syst. Evol. Microbiol.">
        <title>Complete genome sequence of Corynebacterium casei LMG S-19264T (=DSM 44701T), isolated from a smear-ripened cheese.</title>
        <authorList>
            <consortium name="US DOE Joint Genome Institute (JGI-PGF)"/>
            <person name="Walter F."/>
            <person name="Albersmeier A."/>
            <person name="Kalinowski J."/>
            <person name="Ruckert C."/>
        </authorList>
    </citation>
    <scope>NUCLEOTIDE SEQUENCE</scope>
    <source>
        <strain evidence="5">CGMCC 1.14988</strain>
    </source>
</reference>
<dbReference type="InterPro" id="IPR008334">
    <property type="entry name" value="5'-Nucleotdase_C"/>
</dbReference>
<accession>A0A8J3AB35</accession>
<keyword evidence="1 2" id="KW-0732">Signal</keyword>
<comment type="caution">
    <text evidence="5">The sequence shown here is derived from an EMBL/GenBank/DDBJ whole genome shotgun (WGS) entry which is preliminary data.</text>
</comment>
<evidence type="ECO:0000256" key="1">
    <source>
        <dbReference type="ARBA" id="ARBA00022729"/>
    </source>
</evidence>
<dbReference type="SUPFAM" id="SSF56300">
    <property type="entry name" value="Metallo-dependent phosphatases"/>
    <property type="match status" value="1"/>
</dbReference>
<dbReference type="Pfam" id="PF00149">
    <property type="entry name" value="Metallophos"/>
    <property type="match status" value="1"/>
</dbReference>
<evidence type="ECO:0000313" key="5">
    <source>
        <dbReference type="EMBL" id="GGI09753.1"/>
    </source>
</evidence>
<dbReference type="Proteomes" id="UP000650511">
    <property type="component" value="Unassembled WGS sequence"/>
</dbReference>
<dbReference type="GO" id="GO:0030288">
    <property type="term" value="C:outer membrane-bounded periplasmic space"/>
    <property type="evidence" value="ECO:0007669"/>
    <property type="project" value="TreeGrafter"/>
</dbReference>
<dbReference type="InterPro" id="IPR036907">
    <property type="entry name" value="5'-Nucleotdase_C_sf"/>
</dbReference>
<dbReference type="PANTHER" id="PTHR11575">
    <property type="entry name" value="5'-NUCLEOTIDASE-RELATED"/>
    <property type="match status" value="1"/>
</dbReference>
<comment type="similarity">
    <text evidence="2">Belongs to the 5'-nucleotidase family.</text>
</comment>
<dbReference type="GO" id="GO:0016788">
    <property type="term" value="F:hydrolase activity, acting on ester bonds"/>
    <property type="evidence" value="ECO:0007669"/>
    <property type="project" value="InterPro"/>
</dbReference>
<sequence length="597" mass="63971">MSHAPRHRTFGAAMTALLLALVTVLPASAQPANPRAVVNHTAELSILSTTDLHARLLNWDYLQDRPYGTGRGLARVSTMVEQVRAERTPGSTLLLDVGDTIQGTTLGRYYATIDSVADGTPHPIATAMNAIGYDTMTVGNHEFNFGLPVLSAFAEQLDAELLGANVLRAGTDEPAFTPYVIETVNLPGHKPIRVGILGLTTPGSALWDRTHVDGRLDFVGGLETAHRYVPEMRAKGADLVIAAVHAGLGNNSSYGDQLPYPENFGTAVAEQVPGIDLLLAGHTHSNVPQRLVTNQVTGEQVVVSQAGSHGQRLGVTDLVLRKERGQWRIAEAAASHLNANDFADDPAIVELVTDQHQAVVDYVNAPVATSLQELTLRNSMTEDVAAIDMMALVQAEATREGLVGTAYEGLPILSARSPLTTSPVTVPAGEVNVRQLASLYLYDNNVLVALQVNGGEVVEFLEWVASFYTGVEDAGPHTRASLVRSGTNAQWFLQHVYGLSYDIDLTRPVGQRLVDVRFEGEPLDPTQEFILATDNYVAGGGGNPPVLPTAEVAYDPLESIQELITVWAAEQGVLDADAFHAVDWRLVAGDTPIVFAD</sequence>
<keyword evidence="6" id="KW-1185">Reference proteome</keyword>
<evidence type="ECO:0000259" key="4">
    <source>
        <dbReference type="Pfam" id="PF02872"/>
    </source>
</evidence>
<name>A0A8J3AB35_9ACTN</name>
<dbReference type="GO" id="GO:0046872">
    <property type="term" value="F:metal ion binding"/>
    <property type="evidence" value="ECO:0007669"/>
    <property type="project" value="InterPro"/>
</dbReference>
<dbReference type="PANTHER" id="PTHR11575:SF6">
    <property type="entry name" value="2',3'-CYCLIC-NUCLEOTIDE 2'-PHOSPHODIESTERASE_3'-NUCLEOTIDASE"/>
    <property type="match status" value="1"/>
</dbReference>